<keyword evidence="1" id="KW-0472">Membrane</keyword>
<dbReference type="OrthoDB" id="2121326at2759"/>
<feature type="transmembrane region" description="Helical" evidence="1">
    <location>
        <begin position="50"/>
        <end position="75"/>
    </location>
</feature>
<gene>
    <name evidence="2" type="ORF">CFD26_106138</name>
</gene>
<evidence type="ECO:0000256" key="1">
    <source>
        <dbReference type="SAM" id="Phobius"/>
    </source>
</evidence>
<sequence>MPADNKTYLSNGQVLSRYDSQFQKAKGRRLTPSHYSPPLSVRILRFFENVYFFLGLYFVTLFSVCWAPRIISLVTPRTSPNRSLRIVSMYHAQETVTMLGPDGEAVVLALEAVVAADLEVDLGLAGLGV</sequence>
<keyword evidence="1" id="KW-1133">Transmembrane helix</keyword>
<keyword evidence="1" id="KW-0812">Transmembrane</keyword>
<keyword evidence="3" id="KW-1185">Reference proteome</keyword>
<dbReference type="AlphaFoldDB" id="A0A229X373"/>
<evidence type="ECO:0000313" key="3">
    <source>
        <dbReference type="Proteomes" id="UP000215289"/>
    </source>
</evidence>
<reference evidence="2 3" key="1">
    <citation type="submission" date="2018-08" db="EMBL/GenBank/DDBJ databases">
        <title>Draft genome sequences of two Aspergillus turcosus clinical strains isolated from bronchoalveolar lavage fluid: one azole-susceptible and the other azole-resistant.</title>
        <authorList>
            <person name="Parent-Michaud M."/>
            <person name="Dufresne P.J."/>
            <person name="Fournier E."/>
            <person name="Martineau C."/>
            <person name="Moreira S."/>
            <person name="Perkins V."/>
            <person name="De Repentigny L."/>
            <person name="Dufresne S.F."/>
        </authorList>
    </citation>
    <scope>NUCLEOTIDE SEQUENCE [LARGE SCALE GENOMIC DNA]</scope>
    <source>
        <strain evidence="2">HMR AF 1038</strain>
    </source>
</reference>
<dbReference type="Proteomes" id="UP000215289">
    <property type="component" value="Unassembled WGS sequence"/>
</dbReference>
<proteinExistence type="predicted"/>
<evidence type="ECO:0000313" key="2">
    <source>
        <dbReference type="EMBL" id="RLL96589.1"/>
    </source>
</evidence>
<protein>
    <submittedName>
        <fullName evidence="2">Uncharacterized protein</fullName>
    </submittedName>
</protein>
<organism evidence="2 3">
    <name type="scientific">Aspergillus turcosus</name>
    <dbReference type="NCBI Taxonomy" id="1245748"/>
    <lineage>
        <taxon>Eukaryota</taxon>
        <taxon>Fungi</taxon>
        <taxon>Dikarya</taxon>
        <taxon>Ascomycota</taxon>
        <taxon>Pezizomycotina</taxon>
        <taxon>Eurotiomycetes</taxon>
        <taxon>Eurotiomycetidae</taxon>
        <taxon>Eurotiales</taxon>
        <taxon>Aspergillaceae</taxon>
        <taxon>Aspergillus</taxon>
        <taxon>Aspergillus subgen. Fumigati</taxon>
    </lineage>
</organism>
<accession>A0A229X373</accession>
<dbReference type="EMBL" id="NIDN02000106">
    <property type="protein sequence ID" value="RLL96589.1"/>
    <property type="molecule type" value="Genomic_DNA"/>
</dbReference>
<name>A0A229X373_9EURO</name>
<comment type="caution">
    <text evidence="2">The sequence shown here is derived from an EMBL/GenBank/DDBJ whole genome shotgun (WGS) entry which is preliminary data.</text>
</comment>